<evidence type="ECO:0000313" key="8">
    <source>
        <dbReference type="Proteomes" id="UP000257109"/>
    </source>
</evidence>
<dbReference type="GO" id="GO:0000822">
    <property type="term" value="F:inositol hexakisphosphate binding"/>
    <property type="evidence" value="ECO:0007669"/>
    <property type="project" value="TreeGrafter"/>
</dbReference>
<accession>A0A371HJ87</accession>
<evidence type="ECO:0000256" key="4">
    <source>
        <dbReference type="ARBA" id="ARBA00023136"/>
    </source>
</evidence>
<evidence type="ECO:0000256" key="5">
    <source>
        <dbReference type="SAM" id="Phobius"/>
    </source>
</evidence>
<dbReference type="Proteomes" id="UP000257109">
    <property type="component" value="Unassembled WGS sequence"/>
</dbReference>
<feature type="non-terminal residue" evidence="7">
    <location>
        <position position="1"/>
    </location>
</feature>
<proteinExistence type="predicted"/>
<protein>
    <submittedName>
        <fullName evidence="7">Phosphate transporter PHO1-like 9</fullName>
    </submittedName>
</protein>
<evidence type="ECO:0000313" key="7">
    <source>
        <dbReference type="EMBL" id="RDY02762.1"/>
    </source>
</evidence>
<dbReference type="GO" id="GO:0016036">
    <property type="term" value="P:cellular response to phosphate starvation"/>
    <property type="evidence" value="ECO:0007669"/>
    <property type="project" value="TreeGrafter"/>
</dbReference>
<keyword evidence="2 5" id="KW-0812">Transmembrane</keyword>
<dbReference type="OrthoDB" id="9970435at2759"/>
<sequence>MHGLNGLKHISTMVALAMKTSNELKRGKIWIILAASSSGVAMIVNTYWDIVMDWAYDKVYLRSIITCDIKHLLCTVAGEFAAEFSVVTAPVPSPSWLLKREEKENGLQVELAF</sequence>
<gene>
    <name evidence="7" type="primary">PHO1-H9</name>
    <name evidence="7" type="ORF">CR513_13736</name>
</gene>
<comment type="caution">
    <text evidence="7">The sequence shown here is derived from an EMBL/GenBank/DDBJ whole genome shotgun (WGS) entry which is preliminary data.</text>
</comment>
<evidence type="ECO:0000259" key="6">
    <source>
        <dbReference type="Pfam" id="PF03124"/>
    </source>
</evidence>
<dbReference type="AlphaFoldDB" id="A0A371HJ87"/>
<evidence type="ECO:0000256" key="3">
    <source>
        <dbReference type="ARBA" id="ARBA00022989"/>
    </source>
</evidence>
<reference evidence="7" key="1">
    <citation type="submission" date="2018-05" db="EMBL/GenBank/DDBJ databases">
        <title>Draft genome of Mucuna pruriens seed.</title>
        <authorList>
            <person name="Nnadi N.E."/>
            <person name="Vos R."/>
            <person name="Hasami M.H."/>
            <person name="Devisetty U.K."/>
            <person name="Aguiy J.C."/>
        </authorList>
    </citation>
    <scope>NUCLEOTIDE SEQUENCE [LARGE SCALE GENOMIC DNA]</scope>
    <source>
        <strain evidence="7">JCA_2017</strain>
    </source>
</reference>
<keyword evidence="8" id="KW-1185">Reference proteome</keyword>
<dbReference type="GO" id="GO:0005886">
    <property type="term" value="C:plasma membrane"/>
    <property type="evidence" value="ECO:0007669"/>
    <property type="project" value="TreeGrafter"/>
</dbReference>
<keyword evidence="4 5" id="KW-0472">Membrane</keyword>
<comment type="subcellular location">
    <subcellularLocation>
        <location evidence="1">Membrane</location>
        <topology evidence="1">Multi-pass membrane protein</topology>
    </subcellularLocation>
</comment>
<dbReference type="InterPro" id="IPR004342">
    <property type="entry name" value="EXS_C"/>
</dbReference>
<dbReference type="Pfam" id="PF03124">
    <property type="entry name" value="EXS"/>
    <property type="match status" value="1"/>
</dbReference>
<feature type="domain" description="EXS" evidence="6">
    <location>
        <begin position="2"/>
        <end position="57"/>
    </location>
</feature>
<dbReference type="GO" id="GO:0006817">
    <property type="term" value="P:phosphate ion transport"/>
    <property type="evidence" value="ECO:0007669"/>
    <property type="project" value="TreeGrafter"/>
</dbReference>
<feature type="transmembrane region" description="Helical" evidence="5">
    <location>
        <begin position="29"/>
        <end position="48"/>
    </location>
</feature>
<name>A0A371HJ87_MUCPR</name>
<dbReference type="EMBL" id="QJKJ01002464">
    <property type="protein sequence ID" value="RDY02762.1"/>
    <property type="molecule type" value="Genomic_DNA"/>
</dbReference>
<evidence type="ECO:0000256" key="1">
    <source>
        <dbReference type="ARBA" id="ARBA00004141"/>
    </source>
</evidence>
<dbReference type="PANTHER" id="PTHR10783">
    <property type="entry name" value="XENOTROPIC AND POLYTROPIC RETROVIRUS RECEPTOR 1-RELATED"/>
    <property type="match status" value="1"/>
</dbReference>
<dbReference type="GO" id="GO:0005802">
    <property type="term" value="C:trans-Golgi network"/>
    <property type="evidence" value="ECO:0007669"/>
    <property type="project" value="TreeGrafter"/>
</dbReference>
<keyword evidence="3 5" id="KW-1133">Transmembrane helix</keyword>
<evidence type="ECO:0000256" key="2">
    <source>
        <dbReference type="ARBA" id="ARBA00022692"/>
    </source>
</evidence>
<dbReference type="PANTHER" id="PTHR10783:SF124">
    <property type="entry name" value="PHOSPHATE TRANSPORTER PHO1 HOMOLOG 9"/>
    <property type="match status" value="1"/>
</dbReference>
<organism evidence="7 8">
    <name type="scientific">Mucuna pruriens</name>
    <name type="common">Velvet bean</name>
    <name type="synonym">Dolichos pruriens</name>
    <dbReference type="NCBI Taxonomy" id="157652"/>
    <lineage>
        <taxon>Eukaryota</taxon>
        <taxon>Viridiplantae</taxon>
        <taxon>Streptophyta</taxon>
        <taxon>Embryophyta</taxon>
        <taxon>Tracheophyta</taxon>
        <taxon>Spermatophyta</taxon>
        <taxon>Magnoliopsida</taxon>
        <taxon>eudicotyledons</taxon>
        <taxon>Gunneridae</taxon>
        <taxon>Pentapetalae</taxon>
        <taxon>rosids</taxon>
        <taxon>fabids</taxon>
        <taxon>Fabales</taxon>
        <taxon>Fabaceae</taxon>
        <taxon>Papilionoideae</taxon>
        <taxon>50 kb inversion clade</taxon>
        <taxon>NPAAA clade</taxon>
        <taxon>indigoferoid/millettioid clade</taxon>
        <taxon>Phaseoleae</taxon>
        <taxon>Mucuna</taxon>
    </lineage>
</organism>